<gene>
    <name evidence="2" type="ORF">RAS12_13370</name>
</gene>
<evidence type="ECO:0000313" key="3">
    <source>
        <dbReference type="Proteomes" id="UP001234798"/>
    </source>
</evidence>
<proteinExistence type="predicted"/>
<dbReference type="Pfam" id="PF18894">
    <property type="entry name" value="PhageMetallopep"/>
    <property type="match status" value="1"/>
</dbReference>
<name>A0ABY9M8L5_9BURK</name>
<evidence type="ECO:0000259" key="1">
    <source>
        <dbReference type="Pfam" id="PF18894"/>
    </source>
</evidence>
<dbReference type="EC" id="3.4.24.-" evidence="2"/>
<dbReference type="RefSeq" id="WP_306950631.1">
    <property type="nucleotide sequence ID" value="NZ_CP132976.1"/>
</dbReference>
<feature type="domain" description="Putative phage metallopeptidase" evidence="1">
    <location>
        <begin position="50"/>
        <end position="194"/>
    </location>
</feature>
<dbReference type="EMBL" id="CP132976">
    <property type="protein sequence ID" value="WMD23315.1"/>
    <property type="molecule type" value="Genomic_DNA"/>
</dbReference>
<dbReference type="InterPro" id="IPR043998">
    <property type="entry name" value="Put_Metallopep"/>
</dbReference>
<accession>A0ABY9M8L5</accession>
<keyword evidence="3" id="KW-1185">Reference proteome</keyword>
<sequence length="216" mass="23372">MARLRGRAEGEGRPRPPAEWLERVCQSDAPQLCPAPELLSWALGAIVADEGGPIHNPDHAHLADADLAFLWASSGFSKGGRQILGQAEQVMFRAGGWQKARQEQQMVEWFGRVPAFLITLAADYCASCSDAEFCALVEHELYHIGQALDPYGAPAFDKLGRPKLRIVGHDVEEFIGVVARYGPSEDVRRLVAAAGNTPVVPRLSIARACGCCLKAA</sequence>
<reference evidence="2 3" key="1">
    <citation type="submission" date="2023-08" db="EMBL/GenBank/DDBJ databases">
        <title>Achromobacter seleniivolatilans sp. nov., isolated from seleniferous soil.</title>
        <authorList>
            <person name="Zhang S."/>
            <person name="Li K."/>
            <person name="Peng J."/>
            <person name="Zhao Q."/>
            <person name="Wang H."/>
            <person name="Guo Y."/>
        </authorList>
    </citation>
    <scope>NUCLEOTIDE SEQUENCE [LARGE SCALE GENOMIC DNA]</scope>
    <source>
        <strain evidence="2 3">R39</strain>
    </source>
</reference>
<dbReference type="Proteomes" id="UP001234798">
    <property type="component" value="Chromosome"/>
</dbReference>
<organism evidence="2 3">
    <name type="scientific">Achromobacter seleniivolatilans</name>
    <dbReference type="NCBI Taxonomy" id="3047478"/>
    <lineage>
        <taxon>Bacteria</taxon>
        <taxon>Pseudomonadati</taxon>
        <taxon>Pseudomonadota</taxon>
        <taxon>Betaproteobacteria</taxon>
        <taxon>Burkholderiales</taxon>
        <taxon>Alcaligenaceae</taxon>
        <taxon>Achromobacter</taxon>
    </lineage>
</organism>
<protein>
    <submittedName>
        <fullName evidence="2">Metallopeptidase</fullName>
        <ecNumber evidence="2">3.4.24.-</ecNumber>
    </submittedName>
</protein>
<keyword evidence="2" id="KW-0378">Hydrolase</keyword>
<dbReference type="GO" id="GO:0016787">
    <property type="term" value="F:hydrolase activity"/>
    <property type="evidence" value="ECO:0007669"/>
    <property type="project" value="UniProtKB-KW"/>
</dbReference>
<evidence type="ECO:0000313" key="2">
    <source>
        <dbReference type="EMBL" id="WMD23315.1"/>
    </source>
</evidence>